<accession>A0ABT6TKC2</accession>
<proteinExistence type="predicted"/>
<dbReference type="PANTHER" id="PTHR40469">
    <property type="entry name" value="SECRETED GLYCOSYL HYDROLASE"/>
    <property type="match status" value="1"/>
</dbReference>
<sequence length="241" mass="26363">MAKKALIVWGGWDGHQPKEVAELFRAMLAAEGFEVEVSDTLEAFADKEKLMGLDLIVPAWTMGKIEQEWVNNVSAAVQAGTGLAGCHGGMCDAFRENTDWQFMTGGQWVAHPGNDGTEYVVNVKHSSSPLVVGMPDFTVSTEQYYLHIDPAIEVLATTRFPIAPGPHSPNKAVDMPVVWTKRWGQGRVYYNSLGHQADIVALPEVSELMRRGFLWCAEGKTVGTADYAADGAYTGMQDNQL</sequence>
<gene>
    <name evidence="2" type="ORF">KB449_20140</name>
</gene>
<protein>
    <submittedName>
        <fullName evidence="2">ThuA domain-containing protein</fullName>
    </submittedName>
</protein>
<evidence type="ECO:0000313" key="2">
    <source>
        <dbReference type="EMBL" id="MDI4647297.1"/>
    </source>
</evidence>
<dbReference type="InterPro" id="IPR029010">
    <property type="entry name" value="ThuA-like"/>
</dbReference>
<feature type="domain" description="ThuA-like" evidence="1">
    <location>
        <begin position="4"/>
        <end position="216"/>
    </location>
</feature>
<comment type="caution">
    <text evidence="2">The sequence shown here is derived from an EMBL/GenBank/DDBJ whole genome shotgun (WGS) entry which is preliminary data.</text>
</comment>
<dbReference type="SUPFAM" id="SSF52317">
    <property type="entry name" value="Class I glutamine amidotransferase-like"/>
    <property type="match status" value="1"/>
</dbReference>
<evidence type="ECO:0000259" key="1">
    <source>
        <dbReference type="Pfam" id="PF06283"/>
    </source>
</evidence>
<name>A0ABT6TKC2_9BACL</name>
<organism evidence="2 3">
    <name type="scientific">Cohnella hashimotonis</name>
    <dbReference type="NCBI Taxonomy" id="2826895"/>
    <lineage>
        <taxon>Bacteria</taxon>
        <taxon>Bacillati</taxon>
        <taxon>Bacillota</taxon>
        <taxon>Bacilli</taxon>
        <taxon>Bacillales</taxon>
        <taxon>Paenibacillaceae</taxon>
        <taxon>Cohnella</taxon>
    </lineage>
</organism>
<dbReference type="Gene3D" id="3.40.50.880">
    <property type="match status" value="1"/>
</dbReference>
<dbReference type="PANTHER" id="PTHR40469:SF2">
    <property type="entry name" value="GALACTOSE-BINDING DOMAIN-LIKE SUPERFAMILY PROTEIN"/>
    <property type="match status" value="1"/>
</dbReference>
<reference evidence="2" key="1">
    <citation type="submission" date="2023-04" db="EMBL/GenBank/DDBJ databases">
        <title>Comparative genomic analysis of Cohnella hashimotonis sp. nov., isolated from the International Space Station.</title>
        <authorList>
            <person name="Venkateswaran K."/>
            <person name="Simpson A."/>
        </authorList>
    </citation>
    <scope>NUCLEOTIDE SEQUENCE</scope>
    <source>
        <strain evidence="2">F6_2S_P_1</strain>
    </source>
</reference>
<dbReference type="EMBL" id="JAGRPV010000001">
    <property type="protein sequence ID" value="MDI4647297.1"/>
    <property type="molecule type" value="Genomic_DNA"/>
</dbReference>
<dbReference type="RefSeq" id="WP_282910072.1">
    <property type="nucleotide sequence ID" value="NZ_JAGRPV010000001.1"/>
</dbReference>
<keyword evidence="3" id="KW-1185">Reference proteome</keyword>
<dbReference type="Pfam" id="PF06283">
    <property type="entry name" value="ThuA"/>
    <property type="match status" value="1"/>
</dbReference>
<evidence type="ECO:0000313" key="3">
    <source>
        <dbReference type="Proteomes" id="UP001161691"/>
    </source>
</evidence>
<dbReference type="InterPro" id="IPR029062">
    <property type="entry name" value="Class_I_gatase-like"/>
</dbReference>
<dbReference type="Proteomes" id="UP001161691">
    <property type="component" value="Unassembled WGS sequence"/>
</dbReference>